<sequence>MRMAKLAILVKLRYLMANPWVYRRLGRVVPKAGLINPKDVLSASTSDQ</sequence>
<proteinExistence type="predicted"/>
<dbReference type="EMBL" id="JAGGLB010000004">
    <property type="protein sequence ID" value="MBP1990231.1"/>
    <property type="molecule type" value="Genomic_DNA"/>
</dbReference>
<organism evidence="1 2">
    <name type="scientific">Paenibacillus eucommiae</name>
    <dbReference type="NCBI Taxonomy" id="1355755"/>
    <lineage>
        <taxon>Bacteria</taxon>
        <taxon>Bacillati</taxon>
        <taxon>Bacillota</taxon>
        <taxon>Bacilli</taxon>
        <taxon>Bacillales</taxon>
        <taxon>Paenibacillaceae</taxon>
        <taxon>Paenibacillus</taxon>
    </lineage>
</organism>
<dbReference type="RefSeq" id="WP_209971019.1">
    <property type="nucleotide sequence ID" value="NZ_JAGGLB010000004.1"/>
</dbReference>
<protein>
    <submittedName>
        <fullName evidence="1">Uncharacterized protein</fullName>
    </submittedName>
</protein>
<comment type="caution">
    <text evidence="1">The sequence shown here is derived from an EMBL/GenBank/DDBJ whole genome shotgun (WGS) entry which is preliminary data.</text>
</comment>
<reference evidence="1 2" key="1">
    <citation type="submission" date="2021-03" db="EMBL/GenBank/DDBJ databases">
        <title>Genomic Encyclopedia of Type Strains, Phase IV (KMG-IV): sequencing the most valuable type-strain genomes for metagenomic binning, comparative biology and taxonomic classification.</title>
        <authorList>
            <person name="Goeker M."/>
        </authorList>
    </citation>
    <scope>NUCLEOTIDE SEQUENCE [LARGE SCALE GENOMIC DNA]</scope>
    <source>
        <strain evidence="1 2">DSM 26048</strain>
    </source>
</reference>
<accession>A0ABS4IRN6</accession>
<evidence type="ECO:0000313" key="2">
    <source>
        <dbReference type="Proteomes" id="UP001519287"/>
    </source>
</evidence>
<keyword evidence="2" id="KW-1185">Reference proteome</keyword>
<evidence type="ECO:0000313" key="1">
    <source>
        <dbReference type="EMBL" id="MBP1990231.1"/>
    </source>
</evidence>
<gene>
    <name evidence="1" type="ORF">J2Z66_001829</name>
</gene>
<name>A0ABS4IRN6_9BACL</name>
<dbReference type="Proteomes" id="UP001519287">
    <property type="component" value="Unassembled WGS sequence"/>
</dbReference>